<dbReference type="RefSeq" id="XP_002502365.1">
    <property type="nucleotide sequence ID" value="XM_002502319.1"/>
</dbReference>
<keyword evidence="3" id="KW-1185">Reference proteome</keyword>
<dbReference type="EMBL" id="CP001326">
    <property type="protein sequence ID" value="ACO63623.1"/>
    <property type="molecule type" value="Genomic_DNA"/>
</dbReference>
<evidence type="ECO:0000313" key="3">
    <source>
        <dbReference type="Proteomes" id="UP000002009"/>
    </source>
</evidence>
<proteinExistence type="predicted"/>
<dbReference type="OMA" id="EREMPWQ"/>
<dbReference type="AlphaFoldDB" id="C1E5G1"/>
<feature type="non-terminal residue" evidence="2">
    <location>
        <position position="370"/>
    </location>
</feature>
<evidence type="ECO:0000313" key="2">
    <source>
        <dbReference type="EMBL" id="ACO63623.1"/>
    </source>
</evidence>
<sequence>MAEENIAERTRFRLMLKRRKAERLKAEAAERAAMERAVTAKQRERFERDSIRRAAELAARREEYKREMDRMTAGRTTRPLNLREVVAAWDEIKLHASMKFGCDLQTDVGWEGLTVQPAGLQRVVNEVREAFGDGTVTLSRDDTADDDEEDDEEEELERVGDGMEEARHDGVGDDVHDDEADDDGSTPKRRWLASHRLHHGAAEFLEACANEGHEVLVLGGPYRSAACVRTVLTHLGVRVDQTETGSNDEGSNTRAETNAKTNSTNGPLVGRVRVVGAEEGTARGLVVGAVMREREMPWQRWHLIDSSLSELERVARSELTVGFKARYASWVPALHKDKVRAEHAAGVEFIDYDGLFGIVGLETPSSVLDS</sequence>
<name>C1E5G1_MICCC</name>
<feature type="region of interest" description="Disordered" evidence="1">
    <location>
        <begin position="133"/>
        <end position="187"/>
    </location>
</feature>
<dbReference type="GeneID" id="8243651"/>
<dbReference type="InParanoid" id="C1E5G1"/>
<feature type="compositionally biased region" description="Acidic residues" evidence="1">
    <location>
        <begin position="175"/>
        <end position="184"/>
    </location>
</feature>
<dbReference type="Proteomes" id="UP000002009">
    <property type="component" value="Chromosome 5"/>
</dbReference>
<feature type="compositionally biased region" description="Acidic residues" evidence="1">
    <location>
        <begin position="143"/>
        <end position="156"/>
    </location>
</feature>
<evidence type="ECO:0000256" key="1">
    <source>
        <dbReference type="SAM" id="MobiDB-lite"/>
    </source>
</evidence>
<organism evidence="2 3">
    <name type="scientific">Micromonas commoda (strain RCC299 / NOUM17 / CCMP2709)</name>
    <name type="common">Picoplanktonic green alga</name>
    <dbReference type="NCBI Taxonomy" id="296587"/>
    <lineage>
        <taxon>Eukaryota</taxon>
        <taxon>Viridiplantae</taxon>
        <taxon>Chlorophyta</taxon>
        <taxon>Mamiellophyceae</taxon>
        <taxon>Mamiellales</taxon>
        <taxon>Mamiellaceae</taxon>
        <taxon>Micromonas</taxon>
    </lineage>
</organism>
<gene>
    <name evidence="2" type="ORF">MICPUN_108204</name>
</gene>
<dbReference type="KEGG" id="mis:MICPUN_108204"/>
<feature type="region of interest" description="Disordered" evidence="1">
    <location>
        <begin position="242"/>
        <end position="266"/>
    </location>
</feature>
<protein>
    <submittedName>
        <fullName evidence="2">Uncharacterized protein</fullName>
    </submittedName>
</protein>
<reference evidence="2 3" key="1">
    <citation type="journal article" date="2009" name="Science">
        <title>Green evolution and dynamic adaptations revealed by genomes of the marine picoeukaryotes Micromonas.</title>
        <authorList>
            <person name="Worden A.Z."/>
            <person name="Lee J.H."/>
            <person name="Mock T."/>
            <person name="Rouze P."/>
            <person name="Simmons M.P."/>
            <person name="Aerts A.L."/>
            <person name="Allen A.E."/>
            <person name="Cuvelier M.L."/>
            <person name="Derelle E."/>
            <person name="Everett M.V."/>
            <person name="Foulon E."/>
            <person name="Grimwood J."/>
            <person name="Gundlach H."/>
            <person name="Henrissat B."/>
            <person name="Napoli C."/>
            <person name="McDonald S.M."/>
            <person name="Parker M.S."/>
            <person name="Rombauts S."/>
            <person name="Salamov A."/>
            <person name="Von Dassow P."/>
            <person name="Badger J.H."/>
            <person name="Coutinho P.M."/>
            <person name="Demir E."/>
            <person name="Dubchak I."/>
            <person name="Gentemann C."/>
            <person name="Eikrem W."/>
            <person name="Gready J.E."/>
            <person name="John U."/>
            <person name="Lanier W."/>
            <person name="Lindquist E.A."/>
            <person name="Lucas S."/>
            <person name="Mayer K.F."/>
            <person name="Moreau H."/>
            <person name="Not F."/>
            <person name="Otillar R."/>
            <person name="Panaud O."/>
            <person name="Pangilinan J."/>
            <person name="Paulsen I."/>
            <person name="Piegu B."/>
            <person name="Poliakov A."/>
            <person name="Robbens S."/>
            <person name="Schmutz J."/>
            <person name="Toulza E."/>
            <person name="Wyss T."/>
            <person name="Zelensky A."/>
            <person name="Zhou K."/>
            <person name="Armbrust E.V."/>
            <person name="Bhattacharya D."/>
            <person name="Goodenough U.W."/>
            <person name="Van de Peer Y."/>
            <person name="Grigoriev I.V."/>
        </authorList>
    </citation>
    <scope>NUCLEOTIDE SEQUENCE [LARGE SCALE GENOMIC DNA]</scope>
    <source>
        <strain evidence="3">RCC299 / NOUM17</strain>
    </source>
</reference>
<dbReference type="OrthoDB" id="10524633at2759"/>
<feature type="compositionally biased region" description="Basic and acidic residues" evidence="1">
    <location>
        <begin position="157"/>
        <end position="174"/>
    </location>
</feature>
<accession>C1E5G1</accession>